<name>A0AAN6N0Q8_9PEZI</name>
<reference evidence="3" key="1">
    <citation type="journal article" date="2023" name="Mol. Phylogenet. Evol.">
        <title>Genome-scale phylogeny and comparative genomics of the fungal order Sordariales.</title>
        <authorList>
            <person name="Hensen N."/>
            <person name="Bonometti L."/>
            <person name="Westerberg I."/>
            <person name="Brannstrom I.O."/>
            <person name="Guillou S."/>
            <person name="Cros-Aarteil S."/>
            <person name="Calhoun S."/>
            <person name="Haridas S."/>
            <person name="Kuo A."/>
            <person name="Mondo S."/>
            <person name="Pangilinan J."/>
            <person name="Riley R."/>
            <person name="LaButti K."/>
            <person name="Andreopoulos B."/>
            <person name="Lipzen A."/>
            <person name="Chen C."/>
            <person name="Yan M."/>
            <person name="Daum C."/>
            <person name="Ng V."/>
            <person name="Clum A."/>
            <person name="Steindorff A."/>
            <person name="Ohm R.A."/>
            <person name="Martin F."/>
            <person name="Silar P."/>
            <person name="Natvig D.O."/>
            <person name="Lalanne C."/>
            <person name="Gautier V."/>
            <person name="Ament-Velasquez S.L."/>
            <person name="Kruys A."/>
            <person name="Hutchinson M.I."/>
            <person name="Powell A.J."/>
            <person name="Barry K."/>
            <person name="Miller A.N."/>
            <person name="Grigoriev I.V."/>
            <person name="Debuchy R."/>
            <person name="Gladieux P."/>
            <person name="Hiltunen Thoren M."/>
            <person name="Johannesson H."/>
        </authorList>
    </citation>
    <scope>NUCLEOTIDE SEQUENCE [LARGE SCALE GENOMIC DNA]</scope>
    <source>
        <strain evidence="3">CBS 340.73</strain>
    </source>
</reference>
<evidence type="ECO:0000313" key="2">
    <source>
        <dbReference type="EMBL" id="KAK3935723.1"/>
    </source>
</evidence>
<keyword evidence="3" id="KW-1185">Reference proteome</keyword>
<accession>A0AAN6N0Q8</accession>
<protein>
    <submittedName>
        <fullName evidence="2">Uncharacterized protein</fullName>
    </submittedName>
</protein>
<proteinExistence type="predicted"/>
<sequence length="91" mass="9315">MRQLAALLSLPLLALAAPASQSAPEDYGPCGIPQNPACIELMDNTACFLNPTNADDLFKCVEGGKSAVCACYGCLGYMPVSSVIAQSSACA</sequence>
<comment type="caution">
    <text evidence="2">The sequence shown here is derived from an EMBL/GenBank/DDBJ whole genome shotgun (WGS) entry which is preliminary data.</text>
</comment>
<dbReference type="Proteomes" id="UP001303473">
    <property type="component" value="Unassembled WGS sequence"/>
</dbReference>
<gene>
    <name evidence="2" type="ORF">QBC46DRAFT_271140</name>
</gene>
<evidence type="ECO:0000313" key="3">
    <source>
        <dbReference type="Proteomes" id="UP001303473"/>
    </source>
</evidence>
<organism evidence="2 3">
    <name type="scientific">Diplogelasinospora grovesii</name>
    <dbReference type="NCBI Taxonomy" id="303347"/>
    <lineage>
        <taxon>Eukaryota</taxon>
        <taxon>Fungi</taxon>
        <taxon>Dikarya</taxon>
        <taxon>Ascomycota</taxon>
        <taxon>Pezizomycotina</taxon>
        <taxon>Sordariomycetes</taxon>
        <taxon>Sordariomycetidae</taxon>
        <taxon>Sordariales</taxon>
        <taxon>Diplogelasinosporaceae</taxon>
        <taxon>Diplogelasinospora</taxon>
    </lineage>
</organism>
<feature type="signal peptide" evidence="1">
    <location>
        <begin position="1"/>
        <end position="16"/>
    </location>
</feature>
<dbReference type="EMBL" id="MU853910">
    <property type="protein sequence ID" value="KAK3935723.1"/>
    <property type="molecule type" value="Genomic_DNA"/>
</dbReference>
<feature type="chain" id="PRO_5042944960" evidence="1">
    <location>
        <begin position="17"/>
        <end position="91"/>
    </location>
</feature>
<evidence type="ECO:0000256" key="1">
    <source>
        <dbReference type="SAM" id="SignalP"/>
    </source>
</evidence>
<dbReference type="AlphaFoldDB" id="A0AAN6N0Q8"/>
<keyword evidence="1" id="KW-0732">Signal</keyword>